<sequence length="257" mass="29093">MLEDTGERIIPKEMKPENGLLLEHLARYTFALPYVKGRVLDIASGTGYGAQMTAKKKKKEISEIVGVDVDPETIRYAKQHYYHPLLTFQTADALDPGIEEELGTFDTILSFETMEHVPDDQVFLRNILSLLRPGGTLVLSTPFGQGRGKPSNSPFHYHQITDEEFRELFQEYPATSFYYQRGVTIEPKREGMHYPLGVAVCKKGEEGVPSITSVSVQHGAEGPVYVVHDTTNGDQIVSREQFHHILQEWEVEDDIQR</sequence>
<dbReference type="RefSeq" id="WP_380713310.1">
    <property type="nucleotide sequence ID" value="NZ_JBHUML010000003.1"/>
</dbReference>
<protein>
    <submittedName>
        <fullName evidence="2">Class I SAM-dependent methyltransferase</fullName>
        <ecNumber evidence="2">2.1.1.222</ecNumber>
        <ecNumber evidence="2">2.1.1.64</ecNumber>
    </submittedName>
</protein>
<gene>
    <name evidence="2" type="ORF">ACFSUB_11005</name>
</gene>
<dbReference type="Pfam" id="PF13847">
    <property type="entry name" value="Methyltransf_31"/>
    <property type="match status" value="1"/>
</dbReference>
<feature type="domain" description="Methyltransferase" evidence="1">
    <location>
        <begin position="37"/>
        <end position="151"/>
    </location>
</feature>
<evidence type="ECO:0000259" key="1">
    <source>
        <dbReference type="Pfam" id="PF13847"/>
    </source>
</evidence>
<name>A0ABW5T2G2_9BACI</name>
<keyword evidence="2" id="KW-0489">Methyltransferase</keyword>
<comment type="caution">
    <text evidence="2">The sequence shown here is derived from an EMBL/GenBank/DDBJ whole genome shotgun (WGS) entry which is preliminary data.</text>
</comment>
<dbReference type="EC" id="2.1.1.64" evidence="2"/>
<keyword evidence="2" id="KW-0808">Transferase</keyword>
<accession>A0ABW5T2G2</accession>
<dbReference type="GO" id="GO:0032259">
    <property type="term" value="P:methylation"/>
    <property type="evidence" value="ECO:0007669"/>
    <property type="project" value="UniProtKB-KW"/>
</dbReference>
<dbReference type="InterPro" id="IPR025714">
    <property type="entry name" value="Methyltranfer_dom"/>
</dbReference>
<evidence type="ECO:0000313" key="3">
    <source>
        <dbReference type="Proteomes" id="UP001597520"/>
    </source>
</evidence>
<dbReference type="PANTHER" id="PTHR43464:SF92">
    <property type="entry name" value="SLR1071 PROTEIN"/>
    <property type="match status" value="1"/>
</dbReference>
<dbReference type="EC" id="2.1.1.222" evidence="2"/>
<dbReference type="Gene3D" id="3.40.50.150">
    <property type="entry name" value="Vaccinia Virus protein VP39"/>
    <property type="match status" value="1"/>
</dbReference>
<reference evidence="3" key="1">
    <citation type="journal article" date="2019" name="Int. J. Syst. Evol. Microbiol.">
        <title>The Global Catalogue of Microorganisms (GCM) 10K type strain sequencing project: providing services to taxonomists for standard genome sequencing and annotation.</title>
        <authorList>
            <consortium name="The Broad Institute Genomics Platform"/>
            <consortium name="The Broad Institute Genome Sequencing Center for Infectious Disease"/>
            <person name="Wu L."/>
            <person name="Ma J."/>
        </authorList>
    </citation>
    <scope>NUCLEOTIDE SEQUENCE [LARGE SCALE GENOMIC DNA]</scope>
    <source>
        <strain evidence="3">KCTC 33792</strain>
    </source>
</reference>
<dbReference type="CDD" id="cd02440">
    <property type="entry name" value="AdoMet_MTases"/>
    <property type="match status" value="1"/>
</dbReference>
<dbReference type="GO" id="GO:0102208">
    <property type="term" value="F:2-polyprenyl-6-hydroxyphenol methylase activity"/>
    <property type="evidence" value="ECO:0007669"/>
    <property type="project" value="UniProtKB-EC"/>
</dbReference>
<dbReference type="Proteomes" id="UP001597520">
    <property type="component" value="Unassembled WGS sequence"/>
</dbReference>
<dbReference type="PANTHER" id="PTHR43464">
    <property type="entry name" value="METHYLTRANSFERASE"/>
    <property type="match status" value="1"/>
</dbReference>
<dbReference type="EMBL" id="JBHUML010000003">
    <property type="protein sequence ID" value="MFD2705991.1"/>
    <property type="molecule type" value="Genomic_DNA"/>
</dbReference>
<dbReference type="GO" id="GO:0061542">
    <property type="term" value="F:3-demethylubiquinol 3-O-methyltransferase activity"/>
    <property type="evidence" value="ECO:0007669"/>
    <property type="project" value="UniProtKB-EC"/>
</dbReference>
<evidence type="ECO:0000313" key="2">
    <source>
        <dbReference type="EMBL" id="MFD2705991.1"/>
    </source>
</evidence>
<keyword evidence="3" id="KW-1185">Reference proteome</keyword>
<dbReference type="InterPro" id="IPR029063">
    <property type="entry name" value="SAM-dependent_MTases_sf"/>
</dbReference>
<proteinExistence type="predicted"/>
<dbReference type="SUPFAM" id="SSF53335">
    <property type="entry name" value="S-adenosyl-L-methionine-dependent methyltransferases"/>
    <property type="match status" value="1"/>
</dbReference>
<organism evidence="2 3">
    <name type="scientific">Salibacterium lacus</name>
    <dbReference type="NCBI Taxonomy" id="1898109"/>
    <lineage>
        <taxon>Bacteria</taxon>
        <taxon>Bacillati</taxon>
        <taxon>Bacillota</taxon>
        <taxon>Bacilli</taxon>
        <taxon>Bacillales</taxon>
        <taxon>Bacillaceae</taxon>
    </lineage>
</organism>